<name>A0A5S9R3P1_MYCVN</name>
<dbReference type="Pfam" id="PF06803">
    <property type="entry name" value="DUF1232"/>
    <property type="match status" value="1"/>
</dbReference>
<comment type="subcellular location">
    <subcellularLocation>
        <location evidence="1">Endomembrane system</location>
        <topology evidence="1">Multi-pass membrane protein</topology>
    </subcellularLocation>
</comment>
<dbReference type="InterPro" id="IPR010652">
    <property type="entry name" value="DUF1232"/>
</dbReference>
<feature type="domain" description="DUF1232" evidence="6">
    <location>
        <begin position="65"/>
        <end position="100"/>
    </location>
</feature>
<dbReference type="RefSeq" id="WP_200846048.1">
    <property type="nucleotide sequence ID" value="NZ_CACSIP010000029.1"/>
</dbReference>
<evidence type="ECO:0000313" key="7">
    <source>
        <dbReference type="EMBL" id="CAA0127347.1"/>
    </source>
</evidence>
<protein>
    <recommendedName>
        <fullName evidence="6">DUF1232 domain-containing protein</fullName>
    </recommendedName>
</protein>
<accession>A0A5S9R3P1</accession>
<evidence type="ECO:0000256" key="3">
    <source>
        <dbReference type="ARBA" id="ARBA00022989"/>
    </source>
</evidence>
<dbReference type="AlphaFoldDB" id="A0A5S9R3P1"/>
<keyword evidence="3 5" id="KW-1133">Transmembrane helix</keyword>
<keyword evidence="8" id="KW-1185">Reference proteome</keyword>
<evidence type="ECO:0000256" key="4">
    <source>
        <dbReference type="ARBA" id="ARBA00023136"/>
    </source>
</evidence>
<feature type="transmembrane region" description="Helical" evidence="5">
    <location>
        <begin position="6"/>
        <end position="29"/>
    </location>
</feature>
<evidence type="ECO:0000313" key="8">
    <source>
        <dbReference type="Proteomes" id="UP000430146"/>
    </source>
</evidence>
<evidence type="ECO:0000256" key="1">
    <source>
        <dbReference type="ARBA" id="ARBA00004127"/>
    </source>
</evidence>
<keyword evidence="2 5" id="KW-0812">Transmembrane</keyword>
<evidence type="ECO:0000256" key="5">
    <source>
        <dbReference type="SAM" id="Phobius"/>
    </source>
</evidence>
<evidence type="ECO:0000256" key="2">
    <source>
        <dbReference type="ARBA" id="ARBA00022692"/>
    </source>
</evidence>
<gene>
    <name evidence="7" type="ORF">AELLOGFF_05176</name>
</gene>
<dbReference type="GO" id="GO:0012505">
    <property type="term" value="C:endomembrane system"/>
    <property type="evidence" value="ECO:0007669"/>
    <property type="project" value="UniProtKB-SubCell"/>
</dbReference>
<reference evidence="7 8" key="1">
    <citation type="submission" date="2019-11" db="EMBL/GenBank/DDBJ databases">
        <authorList>
            <person name="Holert J."/>
        </authorList>
    </citation>
    <scope>NUCLEOTIDE SEQUENCE [LARGE SCALE GENOMIC DNA]</scope>
    <source>
        <strain evidence="7">BC8_1</strain>
    </source>
</reference>
<sequence>MTGYLGATVIAAVAGFVLLWLVLVILLIVTRPADLRVTDILRLLPDVVVLLRRLAADPELPRGVRIRLGLLLMYLILPIDLIPDFIPVLGYADDAIIVALALRSVTRRAGPAALERHWPGTAKGLQAVRRLAGIHDAQT</sequence>
<proteinExistence type="predicted"/>
<organism evidence="7 8">
    <name type="scientific">Mycolicibacterium vanbaalenii</name>
    <name type="common">Mycobacterium vanbaalenii</name>
    <dbReference type="NCBI Taxonomy" id="110539"/>
    <lineage>
        <taxon>Bacteria</taxon>
        <taxon>Bacillati</taxon>
        <taxon>Actinomycetota</taxon>
        <taxon>Actinomycetes</taxon>
        <taxon>Mycobacteriales</taxon>
        <taxon>Mycobacteriaceae</taxon>
        <taxon>Mycolicibacterium</taxon>
    </lineage>
</organism>
<dbReference type="Proteomes" id="UP000430146">
    <property type="component" value="Unassembled WGS sequence"/>
</dbReference>
<keyword evidence="4 5" id="KW-0472">Membrane</keyword>
<dbReference type="EMBL" id="CACSIP010000029">
    <property type="protein sequence ID" value="CAA0127347.1"/>
    <property type="molecule type" value="Genomic_DNA"/>
</dbReference>
<evidence type="ECO:0000259" key="6">
    <source>
        <dbReference type="Pfam" id="PF06803"/>
    </source>
</evidence>